<dbReference type="PANTHER" id="PTHR33545">
    <property type="entry name" value="UPF0750 MEMBRANE PROTEIN YITT-RELATED"/>
    <property type="match status" value="1"/>
</dbReference>
<evidence type="ECO:0000256" key="5">
    <source>
        <dbReference type="ARBA" id="ARBA00023136"/>
    </source>
</evidence>
<comment type="caution">
    <text evidence="7">The sequence shown here is derived from an EMBL/GenBank/DDBJ whole genome shotgun (WGS) entry which is preliminary data.</text>
</comment>
<organism evidence="7 8">
    <name type="scientific">Robertmurraya mangrovi</name>
    <dbReference type="NCBI Taxonomy" id="3098077"/>
    <lineage>
        <taxon>Bacteria</taxon>
        <taxon>Bacillati</taxon>
        <taxon>Bacillota</taxon>
        <taxon>Bacilli</taxon>
        <taxon>Bacillales</taxon>
        <taxon>Bacillaceae</taxon>
        <taxon>Robertmurraya</taxon>
    </lineage>
</organism>
<accession>A0ABU5ITG5</accession>
<keyword evidence="8" id="KW-1185">Reference proteome</keyword>
<dbReference type="RefSeq" id="WP_322444753.1">
    <property type="nucleotide sequence ID" value="NZ_JAXOFX010000001.1"/>
</dbReference>
<feature type="transmembrane region" description="Helical" evidence="6">
    <location>
        <begin position="143"/>
        <end position="162"/>
    </location>
</feature>
<feature type="transmembrane region" description="Helical" evidence="6">
    <location>
        <begin position="98"/>
        <end position="131"/>
    </location>
</feature>
<sequence length="201" mass="21706">MKKISLILLGCLITTIGVIILKHSNIVTGGTAGLSLSITYLTHLPFALIFFLINLPFYVFSVLRMGWNFTISTIGAVSILSLMTAVDQWLPNFSIPMLVGAVLGGLLIGIGLSIVFINGSSLGGANILALFLQKRYNVNPGQINFIFDLIVVVSSIYSVGLIRGLCSILSIFVTAKVISYYKNEIALKTTQRSVKKEAYAA</sequence>
<protein>
    <submittedName>
        <fullName evidence="7">YitT family protein</fullName>
    </submittedName>
</protein>
<dbReference type="Proteomes" id="UP001290455">
    <property type="component" value="Unassembled WGS sequence"/>
</dbReference>
<keyword evidence="5 6" id="KW-0472">Membrane</keyword>
<name>A0ABU5ITG5_9BACI</name>
<keyword evidence="3 6" id="KW-0812">Transmembrane</keyword>
<feature type="transmembrane region" description="Helical" evidence="6">
    <location>
        <begin position="67"/>
        <end position="86"/>
    </location>
</feature>
<dbReference type="InterPro" id="IPR051461">
    <property type="entry name" value="UPF0750_membrane"/>
</dbReference>
<dbReference type="PANTHER" id="PTHR33545:SF5">
    <property type="entry name" value="UPF0750 MEMBRANE PROTEIN YITT"/>
    <property type="match status" value="1"/>
</dbReference>
<evidence type="ECO:0000256" key="3">
    <source>
        <dbReference type="ARBA" id="ARBA00022692"/>
    </source>
</evidence>
<evidence type="ECO:0000313" key="7">
    <source>
        <dbReference type="EMBL" id="MDZ5470452.1"/>
    </source>
</evidence>
<dbReference type="EMBL" id="JAXOFX010000001">
    <property type="protein sequence ID" value="MDZ5470452.1"/>
    <property type="molecule type" value="Genomic_DNA"/>
</dbReference>
<dbReference type="Pfam" id="PF02588">
    <property type="entry name" value="YitT_membrane"/>
    <property type="match status" value="1"/>
</dbReference>
<evidence type="ECO:0000256" key="2">
    <source>
        <dbReference type="ARBA" id="ARBA00022475"/>
    </source>
</evidence>
<evidence type="ECO:0000256" key="1">
    <source>
        <dbReference type="ARBA" id="ARBA00004651"/>
    </source>
</evidence>
<evidence type="ECO:0000256" key="4">
    <source>
        <dbReference type="ARBA" id="ARBA00022989"/>
    </source>
</evidence>
<feature type="transmembrane region" description="Helical" evidence="6">
    <location>
        <begin position="39"/>
        <end position="60"/>
    </location>
</feature>
<evidence type="ECO:0000313" key="8">
    <source>
        <dbReference type="Proteomes" id="UP001290455"/>
    </source>
</evidence>
<gene>
    <name evidence="7" type="ORF">SM124_01700</name>
</gene>
<comment type="subcellular location">
    <subcellularLocation>
        <location evidence="1">Cell membrane</location>
        <topology evidence="1">Multi-pass membrane protein</topology>
    </subcellularLocation>
</comment>
<evidence type="ECO:0000256" key="6">
    <source>
        <dbReference type="SAM" id="Phobius"/>
    </source>
</evidence>
<keyword evidence="4 6" id="KW-1133">Transmembrane helix</keyword>
<reference evidence="7 8" key="1">
    <citation type="submission" date="2023-11" db="EMBL/GenBank/DDBJ databases">
        <title>Bacillus jintuensis, isolated from a mudflat on the Beibu Gulf coast.</title>
        <authorList>
            <person name="Li M."/>
        </authorList>
    </citation>
    <scope>NUCLEOTIDE SEQUENCE [LARGE SCALE GENOMIC DNA]</scope>
    <source>
        <strain evidence="7 8">31A1R</strain>
    </source>
</reference>
<keyword evidence="2" id="KW-1003">Cell membrane</keyword>
<dbReference type="InterPro" id="IPR003740">
    <property type="entry name" value="YitT"/>
</dbReference>
<proteinExistence type="predicted"/>